<protein>
    <recommendedName>
        <fullName evidence="5">Neurogenic mastermind-like N-terminal domain-containing protein</fullName>
    </recommendedName>
</protein>
<evidence type="ECO:0000256" key="3">
    <source>
        <dbReference type="ARBA" id="ARBA00023242"/>
    </source>
</evidence>
<evidence type="ECO:0000313" key="6">
    <source>
        <dbReference type="EMBL" id="CAD7246358.1"/>
    </source>
</evidence>
<feature type="region of interest" description="Disordered" evidence="4">
    <location>
        <begin position="89"/>
        <end position="220"/>
    </location>
</feature>
<sequence length="870" mass="94111">MAQSACTNMGDLLPPRRQMVVERLKRRMECYRGRQLHCLKRDQVASRTLLDQNQQQTQVLRQRFLEQKAKKCVKKSNSDVKKNVDAVNSTFIKPPHPEDAATIERSTSTNNITGSDMELEPVGVPESYKTEQVESGHLEKVKMEEPLLKPKEEQKSEGGGTPRSDEQSPRNVSSQDQSSNATSASEYSKVGPPAKQCKEEPLSDTSPFPENLGNLLSDDSGDEEAFKEFILGFPNLHNDLDLNQIGSSDLEKFMKDFPCLYSDIGTDISKHSMSSGSDSKNEIQSQQSARENAGNSAISTSNVMSTSSHETRAGASPLTSSVRSTPDTQAVTGSNGTGCTFTSGNSSGALTTGNVSYPSLSSGSQQSYGGMRPEISAPSSGLAAQTLKEMAKHHQQLSSQVMTPIASTLPSFSGDMHSGAIVSNQRPNGSSEVEHFSSPQSQFMRFPGATPASVSNANVYVPNSFQSMRGVQVPNLHEAPRVPAPRYPSPRGPPPRSMSPSQFSRSESSPGTSGNSKNAEGGPQFSPIPSAMGNCVPRQYGPMGPVMNNSNVRGYMQPDQSQATMQMQYRHPQGGMVMNMYQQQNQAMMVRRGGPYRMQQQQVTHQYQVYRASRMMPSREGPMGQPGYPGLNMPMMGSCSIGPGQNHGWNQMQPPMMMPSIQGMNQNSAYYAAGGMMMAKQEQTLGEGKNIIVQNAAGGISIHQVNSGMVGNKIATTLCTPPVDQVASSQSTMAGSRLMGRVTGSHQGQPPNPLSAESQMMPGNLSGSHQTLMTSASQASQMSSLPHVNQMSHGNMRGPQQSSITQQSPSGTESQSKPDSLYQTDICREFNFDFLDSSGMFSNQQSLSSSEQEFLKTLDSMVTDAMEGFT</sequence>
<dbReference type="GO" id="GO:0045944">
    <property type="term" value="P:positive regulation of transcription by RNA polymerase II"/>
    <property type="evidence" value="ECO:0007669"/>
    <property type="project" value="InterPro"/>
</dbReference>
<evidence type="ECO:0000256" key="2">
    <source>
        <dbReference type="ARBA" id="ARBA00008081"/>
    </source>
</evidence>
<name>A0A7R8XB02_9CRUS</name>
<comment type="similarity">
    <text evidence="2">Belongs to the mastermind family.</text>
</comment>
<feature type="region of interest" description="Disordered" evidence="4">
    <location>
        <begin position="740"/>
        <end position="820"/>
    </location>
</feature>
<dbReference type="GO" id="GO:0003713">
    <property type="term" value="F:transcription coactivator activity"/>
    <property type="evidence" value="ECO:0007669"/>
    <property type="project" value="InterPro"/>
</dbReference>
<feature type="compositionally biased region" description="Basic and acidic residues" evidence="4">
    <location>
        <begin position="128"/>
        <end position="156"/>
    </location>
</feature>
<feature type="region of interest" description="Disordered" evidence="4">
    <location>
        <begin position="479"/>
        <end position="543"/>
    </location>
</feature>
<dbReference type="Pfam" id="PF09596">
    <property type="entry name" value="MamL-1"/>
    <property type="match status" value="1"/>
</dbReference>
<dbReference type="OrthoDB" id="5982619at2759"/>
<dbReference type="InterPro" id="IPR046370">
    <property type="entry name" value="MAML_N_sf"/>
</dbReference>
<feature type="compositionally biased region" description="Polar residues" evidence="4">
    <location>
        <begin position="317"/>
        <end position="337"/>
    </location>
</feature>
<evidence type="ECO:0000313" key="7">
    <source>
        <dbReference type="Proteomes" id="UP000677054"/>
    </source>
</evidence>
<feature type="compositionally biased region" description="Low complexity" evidence="4">
    <location>
        <begin position="798"/>
        <end position="812"/>
    </location>
</feature>
<feature type="region of interest" description="Disordered" evidence="4">
    <location>
        <begin position="271"/>
        <end position="337"/>
    </location>
</feature>
<evidence type="ECO:0000256" key="4">
    <source>
        <dbReference type="SAM" id="MobiDB-lite"/>
    </source>
</evidence>
<feature type="compositionally biased region" description="Low complexity" evidence="4">
    <location>
        <begin position="498"/>
        <end position="510"/>
    </location>
</feature>
<feature type="compositionally biased region" description="Low complexity" evidence="4">
    <location>
        <begin position="772"/>
        <end position="785"/>
    </location>
</feature>
<feature type="region of interest" description="Disordered" evidence="4">
    <location>
        <begin position="422"/>
        <end position="449"/>
    </location>
</feature>
<dbReference type="EMBL" id="LR900626">
    <property type="protein sequence ID" value="CAD7246358.1"/>
    <property type="molecule type" value="Genomic_DNA"/>
</dbReference>
<evidence type="ECO:0000259" key="5">
    <source>
        <dbReference type="SMART" id="SM01275"/>
    </source>
</evidence>
<dbReference type="Gene3D" id="6.10.250.970">
    <property type="match status" value="1"/>
</dbReference>
<comment type="subcellular location">
    <subcellularLocation>
        <location evidence="1">Nucleus</location>
    </subcellularLocation>
</comment>
<gene>
    <name evidence="6" type="ORF">DSTB1V02_LOCUS6208</name>
</gene>
<keyword evidence="7" id="KW-1185">Reference proteome</keyword>
<keyword evidence="3" id="KW-0539">Nucleus</keyword>
<proteinExistence type="inferred from homology"/>
<feature type="compositionally biased region" description="Polar residues" evidence="4">
    <location>
        <begin position="169"/>
        <end position="186"/>
    </location>
</feature>
<dbReference type="AlphaFoldDB" id="A0A7R8XB02"/>
<feature type="compositionally biased region" description="Polar residues" evidence="4">
    <location>
        <begin position="422"/>
        <end position="443"/>
    </location>
</feature>
<reference evidence="6" key="1">
    <citation type="submission" date="2020-11" db="EMBL/GenBank/DDBJ databases">
        <authorList>
            <person name="Tran Van P."/>
        </authorList>
    </citation>
    <scope>NUCLEOTIDE SEQUENCE</scope>
</reference>
<feature type="compositionally biased region" description="Polar residues" evidence="4">
    <location>
        <begin position="104"/>
        <end position="114"/>
    </location>
</feature>
<feature type="compositionally biased region" description="Polar residues" evidence="4">
    <location>
        <begin position="282"/>
        <end position="308"/>
    </location>
</feature>
<feature type="compositionally biased region" description="Pro residues" evidence="4">
    <location>
        <begin position="482"/>
        <end position="497"/>
    </location>
</feature>
<dbReference type="GO" id="GO:0007219">
    <property type="term" value="P:Notch signaling pathway"/>
    <property type="evidence" value="ECO:0007669"/>
    <property type="project" value="InterPro"/>
</dbReference>
<feature type="domain" description="Neurogenic mastermind-like N-terminal" evidence="5">
    <location>
        <begin position="15"/>
        <end position="74"/>
    </location>
</feature>
<evidence type="ECO:0000256" key="1">
    <source>
        <dbReference type="ARBA" id="ARBA00004123"/>
    </source>
</evidence>
<dbReference type="Proteomes" id="UP000677054">
    <property type="component" value="Unassembled WGS sequence"/>
</dbReference>
<dbReference type="EMBL" id="CAJPEV010001109">
    <property type="protein sequence ID" value="CAG0890791.1"/>
    <property type="molecule type" value="Genomic_DNA"/>
</dbReference>
<organism evidence="6">
    <name type="scientific">Darwinula stevensoni</name>
    <dbReference type="NCBI Taxonomy" id="69355"/>
    <lineage>
        <taxon>Eukaryota</taxon>
        <taxon>Metazoa</taxon>
        <taxon>Ecdysozoa</taxon>
        <taxon>Arthropoda</taxon>
        <taxon>Crustacea</taxon>
        <taxon>Oligostraca</taxon>
        <taxon>Ostracoda</taxon>
        <taxon>Podocopa</taxon>
        <taxon>Podocopida</taxon>
        <taxon>Darwinulocopina</taxon>
        <taxon>Darwinuloidea</taxon>
        <taxon>Darwinulidae</taxon>
        <taxon>Darwinula</taxon>
    </lineage>
</organism>
<dbReference type="GO" id="GO:0016607">
    <property type="term" value="C:nuclear speck"/>
    <property type="evidence" value="ECO:0007669"/>
    <property type="project" value="InterPro"/>
</dbReference>
<accession>A0A7R8XB02</accession>
<dbReference type="InterPro" id="IPR019082">
    <property type="entry name" value="Mastermind-like_N"/>
</dbReference>
<dbReference type="SMART" id="SM01275">
    <property type="entry name" value="MamL-1"/>
    <property type="match status" value="1"/>
</dbReference>